<gene>
    <name evidence="1" type="ORF">YM304_05210</name>
</gene>
<evidence type="ECO:0000313" key="1">
    <source>
        <dbReference type="EMBL" id="BAN00835.1"/>
    </source>
</evidence>
<dbReference type="Gene3D" id="3.10.180.10">
    <property type="entry name" value="2,3-Dihydroxybiphenyl 1,2-Dioxygenase, domain 1"/>
    <property type="match status" value="1"/>
</dbReference>
<protein>
    <recommendedName>
        <fullName evidence="3">VOC domain-containing protein</fullName>
    </recommendedName>
</protein>
<keyword evidence="2" id="KW-1185">Reference proteome</keyword>
<dbReference type="AlphaFoldDB" id="A0A6C7E6M2"/>
<dbReference type="KEGG" id="aym:YM304_05210"/>
<accession>A0A6C7E6M2</accession>
<proteinExistence type="predicted"/>
<name>A0A6C7E6M2_ILUCY</name>
<dbReference type="InterPro" id="IPR029068">
    <property type="entry name" value="Glyas_Bleomycin-R_OHBP_Dase"/>
</dbReference>
<dbReference type="RefSeq" id="WP_015440083.1">
    <property type="nucleotide sequence ID" value="NC_020520.1"/>
</dbReference>
<dbReference type="Pfam" id="PF13669">
    <property type="entry name" value="Glyoxalase_4"/>
    <property type="match status" value="1"/>
</dbReference>
<evidence type="ECO:0008006" key="3">
    <source>
        <dbReference type="Google" id="ProtNLM"/>
    </source>
</evidence>
<sequence>MLTGTARQNGFIVEDIEAACLHWAKRFGAGPFFVVRHAPLASFRYQGVESEPDLSIALGNLGELQIELIQQHNDAPSPYRDFATAKQSGLHHTSAWVNDYDAEQARQRELGAEPDCEGQLSDGMRFMYYGSTSVDGSALEVADLGHDNEFAAGFELVRQTHLAWDGDEPVRFLN</sequence>
<organism evidence="1 2">
    <name type="scientific">Ilumatobacter coccineus (strain NBRC 103263 / KCTC 29153 / YM16-304)</name>
    <dbReference type="NCBI Taxonomy" id="1313172"/>
    <lineage>
        <taxon>Bacteria</taxon>
        <taxon>Bacillati</taxon>
        <taxon>Actinomycetota</taxon>
        <taxon>Acidimicrobiia</taxon>
        <taxon>Acidimicrobiales</taxon>
        <taxon>Ilumatobacteraceae</taxon>
        <taxon>Ilumatobacter</taxon>
    </lineage>
</organism>
<dbReference type="SUPFAM" id="SSF54593">
    <property type="entry name" value="Glyoxalase/Bleomycin resistance protein/Dihydroxybiphenyl dioxygenase"/>
    <property type="match status" value="1"/>
</dbReference>
<reference evidence="1 2" key="1">
    <citation type="journal article" date="2013" name="Int. J. Syst. Evol. Microbiol.">
        <title>Ilumatobacter nonamiense sp. nov. and Ilumatobacter coccineum sp. nov., isolated from seashore sand.</title>
        <authorList>
            <person name="Matsumoto A."/>
            <person name="Kasai H."/>
            <person name="Matsuo Y."/>
            <person name="Shizuri Y."/>
            <person name="Ichikawa N."/>
            <person name="Fujita N."/>
            <person name="Omura S."/>
            <person name="Takahashi Y."/>
        </authorList>
    </citation>
    <scope>NUCLEOTIDE SEQUENCE [LARGE SCALE GENOMIC DNA]</scope>
    <source>
        <strain evidence="2">NBRC 103263 / KCTC 29153 / YM16-304</strain>
    </source>
</reference>
<dbReference type="Proteomes" id="UP000011863">
    <property type="component" value="Chromosome"/>
</dbReference>
<dbReference type="EMBL" id="AP012057">
    <property type="protein sequence ID" value="BAN00835.1"/>
    <property type="molecule type" value="Genomic_DNA"/>
</dbReference>
<evidence type="ECO:0000313" key="2">
    <source>
        <dbReference type="Proteomes" id="UP000011863"/>
    </source>
</evidence>